<accession>V4KKY1</accession>
<feature type="compositionally biased region" description="Basic and acidic residues" evidence="3">
    <location>
        <begin position="276"/>
        <end position="288"/>
    </location>
</feature>
<keyword evidence="7" id="KW-1185">Reference proteome</keyword>
<evidence type="ECO:0000313" key="7">
    <source>
        <dbReference type="Proteomes" id="UP000030689"/>
    </source>
</evidence>
<keyword evidence="1" id="KW-0645">Protease</keyword>
<proteinExistence type="predicted"/>
<gene>
    <name evidence="6" type="ORF">EUTSA_v10012295mg</name>
</gene>
<organism evidence="6 7">
    <name type="scientific">Eutrema salsugineum</name>
    <name type="common">Saltwater cress</name>
    <name type="synonym">Sisymbrium salsugineum</name>
    <dbReference type="NCBI Taxonomy" id="72664"/>
    <lineage>
        <taxon>Eukaryota</taxon>
        <taxon>Viridiplantae</taxon>
        <taxon>Streptophyta</taxon>
        <taxon>Embryophyta</taxon>
        <taxon>Tracheophyta</taxon>
        <taxon>Spermatophyta</taxon>
        <taxon>Magnoliopsida</taxon>
        <taxon>eudicotyledons</taxon>
        <taxon>Gunneridae</taxon>
        <taxon>Pentapetalae</taxon>
        <taxon>rosids</taxon>
        <taxon>malvids</taxon>
        <taxon>Brassicales</taxon>
        <taxon>Brassicaceae</taxon>
        <taxon>Eutremeae</taxon>
        <taxon>Eutrema</taxon>
    </lineage>
</organism>
<dbReference type="InterPro" id="IPR003653">
    <property type="entry name" value="Peptidase_C48_C"/>
</dbReference>
<evidence type="ECO:0000259" key="5">
    <source>
        <dbReference type="Pfam" id="PF09331"/>
    </source>
</evidence>
<dbReference type="InterPro" id="IPR015410">
    <property type="entry name" value="DUF1985"/>
</dbReference>
<dbReference type="Pfam" id="PF09331">
    <property type="entry name" value="DUF1985"/>
    <property type="match status" value="1"/>
</dbReference>
<evidence type="ECO:0000259" key="4">
    <source>
        <dbReference type="Pfam" id="PF02902"/>
    </source>
</evidence>
<dbReference type="GO" id="GO:0008234">
    <property type="term" value="F:cysteine-type peptidase activity"/>
    <property type="evidence" value="ECO:0007669"/>
    <property type="project" value="InterPro"/>
</dbReference>
<feature type="compositionally biased region" description="Acidic residues" evidence="3">
    <location>
        <begin position="289"/>
        <end position="307"/>
    </location>
</feature>
<feature type="domain" description="Ubiquitin-like protease family profile" evidence="4">
    <location>
        <begin position="430"/>
        <end position="562"/>
    </location>
</feature>
<evidence type="ECO:0000256" key="1">
    <source>
        <dbReference type="ARBA" id="ARBA00022670"/>
    </source>
</evidence>
<sequence>MLKNRSVTDMQMRLSYACLAIVDAILLPSVHFPRVKIDLDHEEMVEDLDLFLSYPWGRMSLEVNMSLLNRDFSQIITTNVVVQGFFPDLQLVVLKAFPPIEEVTDCNDDEFGLPDRNMRQGVETYSLSQQGTDLDTIGNMLDTKIVSFASLVEGNLRTMVSTKLAEMKQKIEENVNANQKVNNIIIINGVTKWFLKHVSVEDIDEVPEKGVDQSSSVLKTVPLPMPVRPQTHSPPLTQDEINDPQHKSHNPVFQLPVEERNDTLNLVDNPNIEGAVHGDELNNTRVDNESESENLETGDNAEVDQEPCDDTIPALVKASEKAAVEGAHVKDPARKSKRTNFALKKLDEQFVCTKLMKQSGHSNLAHSGSDLADVNEKYESLCVGEGTLLSAKDVFDIVARQKCMPAKVMDAHCKLRRHLLRSDERDPKMEHFPKFLKSDNRDEFQFSQACIEKVASIRDDDWIELFTQADIMYLTFNLDSKHWHLHESKMVVTDCDTHLRTDANIENEIPMSDVASTQFTIERASGIPQVTSLYDAGIVAIFLMLGHAIGGIEGSREFELSELEVRAKKLLFLLHFFMPNVCT</sequence>
<dbReference type="GO" id="GO:0006508">
    <property type="term" value="P:proteolysis"/>
    <property type="evidence" value="ECO:0007669"/>
    <property type="project" value="UniProtKB-KW"/>
</dbReference>
<dbReference type="Gramene" id="ESQ30572">
    <property type="protein sequence ID" value="ESQ30572"/>
    <property type="gene ID" value="EUTSA_v10012295mg"/>
</dbReference>
<dbReference type="EMBL" id="KI517809">
    <property type="protein sequence ID" value="ESQ30572.1"/>
    <property type="molecule type" value="Genomic_DNA"/>
</dbReference>
<dbReference type="KEGG" id="eus:EUTSA_v10012295mg"/>
<dbReference type="Proteomes" id="UP000030689">
    <property type="component" value="Unassembled WGS sequence"/>
</dbReference>
<evidence type="ECO:0000313" key="6">
    <source>
        <dbReference type="EMBL" id="ESQ30572.1"/>
    </source>
</evidence>
<reference evidence="6 7" key="1">
    <citation type="journal article" date="2013" name="Front. Plant Sci.">
        <title>The Reference Genome of the Halophytic Plant Eutrema salsugineum.</title>
        <authorList>
            <person name="Yang R."/>
            <person name="Jarvis D.E."/>
            <person name="Chen H."/>
            <person name="Beilstein M.A."/>
            <person name="Grimwood J."/>
            <person name="Jenkins J."/>
            <person name="Shu S."/>
            <person name="Prochnik S."/>
            <person name="Xin M."/>
            <person name="Ma C."/>
            <person name="Schmutz J."/>
            <person name="Wing R.A."/>
            <person name="Mitchell-Olds T."/>
            <person name="Schumaker K.S."/>
            <person name="Wang X."/>
        </authorList>
    </citation>
    <scope>NUCLEOTIDE SEQUENCE [LARGE SCALE GENOMIC DNA]</scope>
</reference>
<protein>
    <recommendedName>
        <fullName evidence="8">DUF1985 domain-containing protein</fullName>
    </recommendedName>
</protein>
<feature type="region of interest" description="Disordered" evidence="3">
    <location>
        <begin position="273"/>
        <end position="307"/>
    </location>
</feature>
<keyword evidence="2" id="KW-0378">Hydrolase</keyword>
<feature type="domain" description="DUF1985" evidence="5">
    <location>
        <begin position="1"/>
        <end position="65"/>
    </location>
</feature>
<evidence type="ECO:0000256" key="2">
    <source>
        <dbReference type="ARBA" id="ARBA00022801"/>
    </source>
</evidence>
<evidence type="ECO:0008006" key="8">
    <source>
        <dbReference type="Google" id="ProtNLM"/>
    </source>
</evidence>
<dbReference type="AlphaFoldDB" id="V4KKY1"/>
<name>V4KKY1_EUTSA</name>
<evidence type="ECO:0000256" key="3">
    <source>
        <dbReference type="SAM" id="MobiDB-lite"/>
    </source>
</evidence>
<dbReference type="Pfam" id="PF02902">
    <property type="entry name" value="Peptidase_C48"/>
    <property type="match status" value="1"/>
</dbReference>